<dbReference type="InterPro" id="IPR019251">
    <property type="entry name" value="DUF2231_TM"/>
</dbReference>
<evidence type="ECO:0000313" key="5">
    <source>
        <dbReference type="Proteomes" id="UP000696931"/>
    </source>
</evidence>
<keyword evidence="2" id="KW-0472">Membrane</keyword>
<dbReference type="EMBL" id="JACRIW010000120">
    <property type="protein sequence ID" value="MBI5171139.1"/>
    <property type="molecule type" value="Genomic_DNA"/>
</dbReference>
<evidence type="ECO:0000256" key="1">
    <source>
        <dbReference type="SAM" id="MobiDB-lite"/>
    </source>
</evidence>
<protein>
    <recommendedName>
        <fullName evidence="3">DUF2231 domain-containing protein</fullName>
    </recommendedName>
</protein>
<keyword evidence="2" id="KW-1133">Transmembrane helix</keyword>
<dbReference type="Proteomes" id="UP000696931">
    <property type="component" value="Unassembled WGS sequence"/>
</dbReference>
<feature type="region of interest" description="Disordered" evidence="1">
    <location>
        <begin position="156"/>
        <end position="193"/>
    </location>
</feature>
<feature type="transmembrane region" description="Helical" evidence="2">
    <location>
        <begin position="108"/>
        <end position="130"/>
    </location>
</feature>
<proteinExistence type="predicted"/>
<feature type="transmembrane region" description="Helical" evidence="2">
    <location>
        <begin position="44"/>
        <end position="63"/>
    </location>
</feature>
<dbReference type="AlphaFoldDB" id="A0A933SEW2"/>
<accession>A0A933SEW2</accession>
<organism evidence="4 5">
    <name type="scientific">Eiseniibacteriota bacterium</name>
    <dbReference type="NCBI Taxonomy" id="2212470"/>
    <lineage>
        <taxon>Bacteria</taxon>
        <taxon>Candidatus Eiseniibacteriota</taxon>
    </lineage>
</organism>
<dbReference type="Pfam" id="PF09990">
    <property type="entry name" value="DUF2231"/>
    <property type="match status" value="1"/>
</dbReference>
<feature type="domain" description="DUF2231" evidence="3">
    <location>
        <begin position="7"/>
        <end position="145"/>
    </location>
</feature>
<keyword evidence="2" id="KW-0812">Transmembrane</keyword>
<comment type="caution">
    <text evidence="4">The sequence shown here is derived from an EMBL/GenBank/DDBJ whole genome shotgun (WGS) entry which is preliminary data.</text>
</comment>
<reference evidence="4" key="1">
    <citation type="submission" date="2020-07" db="EMBL/GenBank/DDBJ databases">
        <title>Huge and variable diversity of episymbiotic CPR bacteria and DPANN archaea in groundwater ecosystems.</title>
        <authorList>
            <person name="He C.Y."/>
            <person name="Keren R."/>
            <person name="Whittaker M."/>
            <person name="Farag I.F."/>
            <person name="Doudna J."/>
            <person name="Cate J.H.D."/>
            <person name="Banfield J.F."/>
        </authorList>
    </citation>
    <scope>NUCLEOTIDE SEQUENCE</scope>
    <source>
        <strain evidence="4">NC_groundwater_1813_Pr3_B-0.1um_71_17</strain>
    </source>
</reference>
<feature type="compositionally biased region" description="Basic and acidic residues" evidence="1">
    <location>
        <begin position="183"/>
        <end position="193"/>
    </location>
</feature>
<gene>
    <name evidence="4" type="ORF">HZA61_16755</name>
</gene>
<name>A0A933SEW2_UNCEI</name>
<feature type="transmembrane region" description="Helical" evidence="2">
    <location>
        <begin position="83"/>
        <end position="101"/>
    </location>
</feature>
<evidence type="ECO:0000256" key="2">
    <source>
        <dbReference type="SAM" id="Phobius"/>
    </source>
</evidence>
<feature type="transmembrane region" description="Helical" evidence="2">
    <location>
        <begin position="12"/>
        <end position="32"/>
    </location>
</feature>
<evidence type="ECO:0000259" key="3">
    <source>
        <dbReference type="Pfam" id="PF09990"/>
    </source>
</evidence>
<sequence length="193" mass="19990">MDALGQFHPQIVHTPVALLIFSAFFAVAGRLFDRQWVRKASVLLLVFGFLGSFAAMRSGFAAHEVPEDEQGMSEHAIDEHAEKGQWTFYLAGGALAAVIVAGRLSGGAAAAVSGLALVLQVAAAVMVGFAGHEGGKLVFEHGANVRVDGQLVRSANANPEREMSGVAAPDTVAVASGGGAGEGAEHEERERGK</sequence>
<evidence type="ECO:0000313" key="4">
    <source>
        <dbReference type="EMBL" id="MBI5171139.1"/>
    </source>
</evidence>